<accession>A0AAU7W9C3</accession>
<dbReference type="GO" id="GO:0016020">
    <property type="term" value="C:membrane"/>
    <property type="evidence" value="ECO:0007669"/>
    <property type="project" value="GOC"/>
</dbReference>
<sequence>MPGSPTPSEGRPEAGTGAVTTREPDPFRVHRWSPRVRWRLLPWWGRVVVVYASARAVTTLFLLVLAAAQGPNAWTGASPGLFAYSNLWDARWYALIAHAGYPSELPLDDAGHVAENAWAFLPVYSAVVRLVTLVGVPWDVASVLVSLAAGLGAALVLHRLMSRFLEPDRALFAVVLFSIAPVAPILQLGYAESLAFLWLALALLLLVDRRYGWLVPVIALWAFTRPGTLAFALTLGLHWIVRFARRETEPFPVRERVTVALVAAFAGIAGLAWPAIAWVATGDAAAYFDTELAWRAAYIGYGELVPFTAWFQAAVWWTGFVGLPTWWGVAAVIVLVLGFAVMLFLPAVRRLGVDIRLWLASYGLYLLAVFFPQSSTFRLLAPMFPLVGALAAPRARWYRWSIVAVSLALQFGWLWLCWAIVGRDWSPP</sequence>
<evidence type="ECO:0008006" key="13">
    <source>
        <dbReference type="Google" id="ProtNLM"/>
    </source>
</evidence>
<keyword evidence="8 11" id="KW-1133">Transmembrane helix</keyword>
<evidence type="ECO:0000256" key="2">
    <source>
        <dbReference type="ARBA" id="ARBA00004687"/>
    </source>
</evidence>
<evidence type="ECO:0000256" key="11">
    <source>
        <dbReference type="SAM" id="Phobius"/>
    </source>
</evidence>
<evidence type="ECO:0000256" key="7">
    <source>
        <dbReference type="ARBA" id="ARBA00022824"/>
    </source>
</evidence>
<dbReference type="GO" id="GO:0004376">
    <property type="term" value="F:GPI mannosyltransferase activity"/>
    <property type="evidence" value="ECO:0007669"/>
    <property type="project" value="InterPro"/>
</dbReference>
<feature type="transmembrane region" description="Helical" evidence="11">
    <location>
        <begin position="140"/>
        <end position="158"/>
    </location>
</feature>
<feature type="region of interest" description="Disordered" evidence="10">
    <location>
        <begin position="1"/>
        <end position="23"/>
    </location>
</feature>
<keyword evidence="6 11" id="KW-0812">Transmembrane</keyword>
<dbReference type="EMBL" id="CP158374">
    <property type="protein sequence ID" value="XBX83492.1"/>
    <property type="molecule type" value="Genomic_DNA"/>
</dbReference>
<feature type="transmembrane region" description="Helical" evidence="11">
    <location>
        <begin position="357"/>
        <end position="377"/>
    </location>
</feature>
<proteinExistence type="predicted"/>
<dbReference type="RefSeq" id="WP_350349495.1">
    <property type="nucleotide sequence ID" value="NZ_CP158374.1"/>
</dbReference>
<dbReference type="InterPro" id="IPR007315">
    <property type="entry name" value="PIG-V/Gpi18"/>
</dbReference>
<evidence type="ECO:0000256" key="9">
    <source>
        <dbReference type="ARBA" id="ARBA00023136"/>
    </source>
</evidence>
<name>A0AAU7W9C3_9MICO</name>
<dbReference type="PANTHER" id="PTHR12468:SF2">
    <property type="entry name" value="GPI MANNOSYLTRANSFERASE 2"/>
    <property type="match status" value="1"/>
</dbReference>
<feature type="transmembrane region" description="Helical" evidence="11">
    <location>
        <begin position="43"/>
        <end position="68"/>
    </location>
</feature>
<feature type="transmembrane region" description="Helical" evidence="11">
    <location>
        <begin position="257"/>
        <end position="280"/>
    </location>
</feature>
<organism evidence="12">
    <name type="scientific">Agromyces sp. G08B096</name>
    <dbReference type="NCBI Taxonomy" id="3156399"/>
    <lineage>
        <taxon>Bacteria</taxon>
        <taxon>Bacillati</taxon>
        <taxon>Actinomycetota</taxon>
        <taxon>Actinomycetes</taxon>
        <taxon>Micrococcales</taxon>
        <taxon>Microbacteriaceae</taxon>
        <taxon>Agromyces</taxon>
    </lineage>
</organism>
<dbReference type="GO" id="GO:0031501">
    <property type="term" value="C:mannosyltransferase complex"/>
    <property type="evidence" value="ECO:0007669"/>
    <property type="project" value="TreeGrafter"/>
</dbReference>
<feature type="transmembrane region" description="Helical" evidence="11">
    <location>
        <begin position="170"/>
        <end position="191"/>
    </location>
</feature>
<feature type="transmembrane region" description="Helical" evidence="11">
    <location>
        <begin position="326"/>
        <end position="345"/>
    </location>
</feature>
<gene>
    <name evidence="12" type="ORF">ABIQ69_06145</name>
</gene>
<keyword evidence="4" id="KW-0328">Glycosyltransferase</keyword>
<evidence type="ECO:0000256" key="6">
    <source>
        <dbReference type="ARBA" id="ARBA00022692"/>
    </source>
</evidence>
<keyword evidence="3" id="KW-0337">GPI-anchor biosynthesis</keyword>
<keyword evidence="9 11" id="KW-0472">Membrane</keyword>
<comment type="pathway">
    <text evidence="2">Glycolipid biosynthesis; glycosylphosphatidylinositol-anchor biosynthesis.</text>
</comment>
<comment type="subcellular location">
    <subcellularLocation>
        <location evidence="1">Endoplasmic reticulum membrane</location>
        <topology evidence="1">Multi-pass membrane protein</topology>
    </subcellularLocation>
</comment>
<evidence type="ECO:0000256" key="5">
    <source>
        <dbReference type="ARBA" id="ARBA00022679"/>
    </source>
</evidence>
<protein>
    <recommendedName>
        <fullName evidence="13">Integral membrane protein</fullName>
    </recommendedName>
</protein>
<reference evidence="12" key="1">
    <citation type="submission" date="2024-05" db="EMBL/GenBank/DDBJ databases">
        <authorList>
            <person name="Yu L."/>
        </authorList>
    </citation>
    <scope>NUCLEOTIDE SEQUENCE</scope>
    <source>
        <strain evidence="12">G08B096</strain>
    </source>
</reference>
<dbReference type="PANTHER" id="PTHR12468">
    <property type="entry name" value="GPI MANNOSYLTRANSFERASE 2"/>
    <property type="match status" value="1"/>
</dbReference>
<evidence type="ECO:0000256" key="8">
    <source>
        <dbReference type="ARBA" id="ARBA00022989"/>
    </source>
</evidence>
<keyword evidence="7" id="KW-0256">Endoplasmic reticulum</keyword>
<evidence type="ECO:0000256" key="4">
    <source>
        <dbReference type="ARBA" id="ARBA00022676"/>
    </source>
</evidence>
<keyword evidence="5" id="KW-0808">Transferase</keyword>
<evidence type="ECO:0000313" key="12">
    <source>
        <dbReference type="EMBL" id="XBX83492.1"/>
    </source>
</evidence>
<dbReference type="AlphaFoldDB" id="A0AAU7W9C3"/>
<evidence type="ECO:0000256" key="3">
    <source>
        <dbReference type="ARBA" id="ARBA00022502"/>
    </source>
</evidence>
<dbReference type="GO" id="GO:0000009">
    <property type="term" value="F:alpha-1,6-mannosyltransferase activity"/>
    <property type="evidence" value="ECO:0007669"/>
    <property type="project" value="InterPro"/>
</dbReference>
<dbReference type="GO" id="GO:0006506">
    <property type="term" value="P:GPI anchor biosynthetic process"/>
    <property type="evidence" value="ECO:0007669"/>
    <property type="project" value="UniProtKB-KW"/>
</dbReference>
<feature type="transmembrane region" description="Helical" evidence="11">
    <location>
        <begin position="211"/>
        <end position="237"/>
    </location>
</feature>
<evidence type="ECO:0000256" key="10">
    <source>
        <dbReference type="SAM" id="MobiDB-lite"/>
    </source>
</evidence>
<feature type="transmembrane region" description="Helical" evidence="11">
    <location>
        <begin position="397"/>
        <end position="421"/>
    </location>
</feature>
<evidence type="ECO:0000256" key="1">
    <source>
        <dbReference type="ARBA" id="ARBA00004477"/>
    </source>
</evidence>